<dbReference type="SUPFAM" id="SSF55729">
    <property type="entry name" value="Acyl-CoA N-acyltransferases (Nat)"/>
    <property type="match status" value="1"/>
</dbReference>
<dbReference type="Gene3D" id="3.40.630.30">
    <property type="match status" value="1"/>
</dbReference>
<keyword evidence="1" id="KW-0046">Antibiotic resistance</keyword>
<gene>
    <name evidence="3" type="ORF">GCM10009119_13250</name>
</gene>
<evidence type="ECO:0000256" key="1">
    <source>
        <dbReference type="ARBA" id="ARBA00023251"/>
    </source>
</evidence>
<accession>A0ABN1MY48</accession>
<dbReference type="Proteomes" id="UP001500469">
    <property type="component" value="Unassembled WGS sequence"/>
</dbReference>
<comment type="caution">
    <text evidence="3">The sequence shown here is derived from an EMBL/GenBank/DDBJ whole genome shotgun (WGS) entry which is preliminary data.</text>
</comment>
<dbReference type="PROSITE" id="PS51186">
    <property type="entry name" value="GNAT"/>
    <property type="match status" value="1"/>
</dbReference>
<name>A0ABN1MY48_9BACT</name>
<reference evidence="3 4" key="1">
    <citation type="journal article" date="2019" name="Int. J. Syst. Evol. Microbiol.">
        <title>The Global Catalogue of Microorganisms (GCM) 10K type strain sequencing project: providing services to taxonomists for standard genome sequencing and annotation.</title>
        <authorList>
            <consortium name="The Broad Institute Genomics Platform"/>
            <consortium name="The Broad Institute Genome Sequencing Center for Infectious Disease"/>
            <person name="Wu L."/>
            <person name="Ma J."/>
        </authorList>
    </citation>
    <scope>NUCLEOTIDE SEQUENCE [LARGE SCALE GENOMIC DNA]</scope>
    <source>
        <strain evidence="3 4">JCM 16112</strain>
    </source>
</reference>
<feature type="domain" description="N-acetyltransferase" evidence="2">
    <location>
        <begin position="2"/>
        <end position="160"/>
    </location>
</feature>
<dbReference type="PANTHER" id="PTHR31438">
    <property type="entry name" value="LYSINE N-ACYLTRANSFERASE C17G9.06C-RELATED"/>
    <property type="match status" value="1"/>
</dbReference>
<sequence length="165" mass="19596">MIHLRQATIGDLELLRYWDTKQHVIDCDPDDDWKWERELGRNPIWREQLIADLDGTPIGFIQIIGPYQEETRYWGNVERNKRAVDIWIGEVENLNKGYGTAMMNMAIARCFEDPKVTGILIDPLKTNVNAHRFYERLGFEFLEERDFYGTMCLVYELNRRPAQRN</sequence>
<dbReference type="RefSeq" id="WP_343849690.1">
    <property type="nucleotide sequence ID" value="NZ_BAAAFI010000005.1"/>
</dbReference>
<dbReference type="EMBL" id="BAAAFI010000005">
    <property type="protein sequence ID" value="GAA0878357.1"/>
    <property type="molecule type" value="Genomic_DNA"/>
</dbReference>
<keyword evidence="4" id="KW-1185">Reference proteome</keyword>
<evidence type="ECO:0000259" key="2">
    <source>
        <dbReference type="PROSITE" id="PS51186"/>
    </source>
</evidence>
<evidence type="ECO:0000313" key="4">
    <source>
        <dbReference type="Proteomes" id="UP001500469"/>
    </source>
</evidence>
<proteinExistence type="predicted"/>
<evidence type="ECO:0000313" key="3">
    <source>
        <dbReference type="EMBL" id="GAA0878357.1"/>
    </source>
</evidence>
<dbReference type="InterPro" id="IPR016181">
    <property type="entry name" value="Acyl_CoA_acyltransferase"/>
</dbReference>
<dbReference type="Pfam" id="PF13523">
    <property type="entry name" value="Acetyltransf_8"/>
    <property type="match status" value="1"/>
</dbReference>
<protein>
    <submittedName>
        <fullName evidence="3">GNAT family N-acetyltransferase</fullName>
    </submittedName>
</protein>
<organism evidence="3 4">
    <name type="scientific">Algoriphagus jejuensis</name>
    <dbReference type="NCBI Taxonomy" id="419934"/>
    <lineage>
        <taxon>Bacteria</taxon>
        <taxon>Pseudomonadati</taxon>
        <taxon>Bacteroidota</taxon>
        <taxon>Cytophagia</taxon>
        <taxon>Cytophagales</taxon>
        <taxon>Cyclobacteriaceae</taxon>
        <taxon>Algoriphagus</taxon>
    </lineage>
</organism>
<dbReference type="InterPro" id="IPR000182">
    <property type="entry name" value="GNAT_dom"/>
</dbReference>
<dbReference type="PANTHER" id="PTHR31438:SF1">
    <property type="entry name" value="LYSINE N-ACYLTRANSFERASE C17G9.06C-RELATED"/>
    <property type="match status" value="1"/>
</dbReference>